<dbReference type="Proteomes" id="UP000012589">
    <property type="component" value="Unassembled WGS sequence"/>
</dbReference>
<evidence type="ECO:0000256" key="1">
    <source>
        <dbReference type="ARBA" id="ARBA00007164"/>
    </source>
</evidence>
<dbReference type="PANTHER" id="PTHR21581">
    <property type="entry name" value="D-ALANYL-D-ALANINE CARBOXYPEPTIDASE"/>
    <property type="match status" value="1"/>
</dbReference>
<evidence type="ECO:0000256" key="7">
    <source>
        <dbReference type="PIRSR" id="PIRSR618044-1"/>
    </source>
</evidence>
<dbReference type="GO" id="GO:0008360">
    <property type="term" value="P:regulation of cell shape"/>
    <property type="evidence" value="ECO:0007669"/>
    <property type="project" value="UniProtKB-KW"/>
</dbReference>
<dbReference type="GO" id="GO:0009002">
    <property type="term" value="F:serine-type D-Ala-D-Ala carboxypeptidase activity"/>
    <property type="evidence" value="ECO:0007669"/>
    <property type="project" value="InterPro"/>
</dbReference>
<dbReference type="PANTHER" id="PTHR21581:SF33">
    <property type="entry name" value="D-ALANYL-D-ALANINE CARBOXYPEPTIDASE DACB"/>
    <property type="match status" value="1"/>
</dbReference>
<evidence type="ECO:0000256" key="2">
    <source>
        <dbReference type="ARBA" id="ARBA00022729"/>
    </source>
</evidence>
<feature type="chain" id="PRO_5039580555" description="Peptidase S11 D-alanyl-D-alanine carboxypeptidase A N-terminal domain-containing protein" evidence="11">
    <location>
        <begin position="24"/>
        <end position="533"/>
    </location>
</feature>
<keyword evidence="3" id="KW-0378">Hydrolase</keyword>
<dbReference type="Gene3D" id="3.40.710.10">
    <property type="entry name" value="DD-peptidase/beta-lactamase superfamily"/>
    <property type="match status" value="1"/>
</dbReference>
<dbReference type="eggNOG" id="COG1686">
    <property type="taxonomic scope" value="Bacteria"/>
</dbReference>
<comment type="similarity">
    <text evidence="1 9">Belongs to the peptidase S11 family.</text>
</comment>
<evidence type="ECO:0000259" key="12">
    <source>
        <dbReference type="Pfam" id="PF00768"/>
    </source>
</evidence>
<evidence type="ECO:0000256" key="3">
    <source>
        <dbReference type="ARBA" id="ARBA00022801"/>
    </source>
</evidence>
<proteinExistence type="inferred from homology"/>
<dbReference type="InterPro" id="IPR001967">
    <property type="entry name" value="Peptidase_S11_N"/>
</dbReference>
<evidence type="ECO:0000256" key="8">
    <source>
        <dbReference type="PIRSR" id="PIRSR618044-2"/>
    </source>
</evidence>
<dbReference type="Pfam" id="PF00768">
    <property type="entry name" value="Peptidase_S11"/>
    <property type="match status" value="1"/>
</dbReference>
<evidence type="ECO:0000256" key="9">
    <source>
        <dbReference type="RuleBase" id="RU004016"/>
    </source>
</evidence>
<keyword evidence="4" id="KW-0133">Cell shape</keyword>
<evidence type="ECO:0000256" key="11">
    <source>
        <dbReference type="SAM" id="SignalP"/>
    </source>
</evidence>
<feature type="active site" description="Acyl-ester intermediate" evidence="7">
    <location>
        <position position="71"/>
    </location>
</feature>
<organism evidence="13 14">
    <name type="scientific">Eubacterium plexicaudatum ASF492</name>
    <dbReference type="NCBI Taxonomy" id="1235802"/>
    <lineage>
        <taxon>Bacteria</taxon>
        <taxon>Bacillati</taxon>
        <taxon>Bacillota</taxon>
        <taxon>Clostridia</taxon>
        <taxon>Eubacteriales</taxon>
        <taxon>Eubacteriaceae</taxon>
        <taxon>Eubacterium</taxon>
    </lineage>
</organism>
<feature type="binding site" evidence="8">
    <location>
        <position position="243"/>
    </location>
    <ligand>
        <name>substrate</name>
    </ligand>
</feature>
<dbReference type="OrthoDB" id="9791132at2"/>
<dbReference type="GO" id="GO:0009252">
    <property type="term" value="P:peptidoglycan biosynthetic process"/>
    <property type="evidence" value="ECO:0007669"/>
    <property type="project" value="UniProtKB-KW"/>
</dbReference>
<dbReference type="AlphaFoldDB" id="N2AY10"/>
<feature type="domain" description="Peptidase S11 D-alanyl-D-alanine carboxypeptidase A N-terminal" evidence="12">
    <location>
        <begin position="40"/>
        <end position="273"/>
    </location>
</feature>
<keyword evidence="5" id="KW-0573">Peptidoglycan synthesis</keyword>
<dbReference type="GO" id="GO:0006508">
    <property type="term" value="P:proteolysis"/>
    <property type="evidence" value="ECO:0007669"/>
    <property type="project" value="InterPro"/>
</dbReference>
<dbReference type="PATRIC" id="fig|1235802.3.peg.1480"/>
<dbReference type="SUPFAM" id="SSF56601">
    <property type="entry name" value="beta-lactamase/transpeptidase-like"/>
    <property type="match status" value="1"/>
</dbReference>
<dbReference type="STRING" id="1235802.C823_01394"/>
<keyword evidence="2 11" id="KW-0732">Signal</keyword>
<sequence length="533" mass="60630">MKKNLLFRWICVLLALTISVLPAATVQAKKSKNYWPKLSDEITAGAAILMDVDTGTILYKKNINQVYYPASITKILTTLIAVENSSMDEVVTFSEDAVYKTQGGSGIWRDIGEVMTMEQCLYAVMLESANECAYAVAEHISGSISKFSKLMNEKAKELGCKSSRFMNPHGLPDEKHYVTAKDMAIIAKAAYENETFRAICGTKRYTIPPTNKHRESTYMVNHHKMLYPKDTDAYLYDYCIGGKTGYTNAAGNTLVTYAQKDGMTLLAVILNGSSPQYWNETRALFDFGFENFNLCNVSEYFEADESYDEEKYDSLNTNDPYAQIDPQAQIILPKTVNFSKAEMQIGYDNLPDDALAQLKYTYGKRNIGTANIIRTHTLIDKSDGIVNDTSGNQQETLLDDSNQLTDIKTENESEGKSEQVDEKKEDKKSGSGILDKIKNFDLMDKVRNFDIGKVFSNIADWFKNLKFEFSLKSVIIAVSIVFVIVFMIILKVLFEKSYVIRQKIANYRNRKRARKQYIVIRDSRRSRRGRRRR</sequence>
<dbReference type="HOGENOM" id="CLU_027070_7_1_9"/>
<keyword evidence="14" id="KW-1185">Reference proteome</keyword>
<evidence type="ECO:0000256" key="4">
    <source>
        <dbReference type="ARBA" id="ARBA00022960"/>
    </source>
</evidence>
<gene>
    <name evidence="13" type="ORF">C823_01394</name>
</gene>
<feature type="active site" description="Proton acceptor" evidence="7">
    <location>
        <position position="74"/>
    </location>
</feature>
<keyword evidence="10" id="KW-0812">Transmembrane</keyword>
<accession>N2AY10</accession>
<dbReference type="GO" id="GO:0071555">
    <property type="term" value="P:cell wall organization"/>
    <property type="evidence" value="ECO:0007669"/>
    <property type="project" value="UniProtKB-KW"/>
</dbReference>
<feature type="signal peptide" evidence="11">
    <location>
        <begin position="1"/>
        <end position="23"/>
    </location>
</feature>
<evidence type="ECO:0000313" key="14">
    <source>
        <dbReference type="Proteomes" id="UP000012589"/>
    </source>
</evidence>
<keyword evidence="10" id="KW-0472">Membrane</keyword>
<evidence type="ECO:0000256" key="6">
    <source>
        <dbReference type="ARBA" id="ARBA00023316"/>
    </source>
</evidence>
<evidence type="ECO:0000256" key="10">
    <source>
        <dbReference type="SAM" id="Phobius"/>
    </source>
</evidence>
<keyword evidence="10" id="KW-1133">Transmembrane helix</keyword>
<dbReference type="InterPro" id="IPR012338">
    <property type="entry name" value="Beta-lactam/transpept-like"/>
</dbReference>
<name>N2AY10_9FIRM</name>
<protein>
    <recommendedName>
        <fullName evidence="12">Peptidase S11 D-alanyl-D-alanine carboxypeptidase A N-terminal domain-containing protein</fullName>
    </recommendedName>
</protein>
<reference evidence="13 14" key="1">
    <citation type="journal article" date="2014" name="Genome Announc.">
        <title>Draft genome sequences of the altered schaedler flora, a defined bacterial community from gnotobiotic mice.</title>
        <authorList>
            <person name="Wannemuehler M.J."/>
            <person name="Overstreet A.M."/>
            <person name="Ward D.V."/>
            <person name="Phillips G.J."/>
        </authorList>
    </citation>
    <scope>NUCLEOTIDE SEQUENCE [LARGE SCALE GENOMIC DNA]</scope>
    <source>
        <strain evidence="13 14">ASF492</strain>
    </source>
</reference>
<evidence type="ECO:0000256" key="5">
    <source>
        <dbReference type="ARBA" id="ARBA00022984"/>
    </source>
</evidence>
<dbReference type="EMBL" id="AQFT01000041">
    <property type="protein sequence ID" value="EMZ32976.1"/>
    <property type="molecule type" value="Genomic_DNA"/>
</dbReference>
<feature type="active site" evidence="7">
    <location>
        <position position="128"/>
    </location>
</feature>
<keyword evidence="6" id="KW-0961">Cell wall biogenesis/degradation</keyword>
<dbReference type="PRINTS" id="PR00725">
    <property type="entry name" value="DADACBPTASE1"/>
</dbReference>
<feature type="transmembrane region" description="Helical" evidence="10">
    <location>
        <begin position="474"/>
        <end position="494"/>
    </location>
</feature>
<evidence type="ECO:0000313" key="13">
    <source>
        <dbReference type="EMBL" id="EMZ32976.1"/>
    </source>
</evidence>
<dbReference type="InterPro" id="IPR018044">
    <property type="entry name" value="Peptidase_S11"/>
</dbReference>
<comment type="caution">
    <text evidence="13">The sequence shown here is derived from an EMBL/GenBank/DDBJ whole genome shotgun (WGS) entry which is preliminary data.</text>
</comment>